<gene>
    <name evidence="2" type="ORF">FFV09_23095</name>
</gene>
<organism evidence="2 3">
    <name type="scientific">Saccharibacillus brassicae</name>
    <dbReference type="NCBI Taxonomy" id="2583377"/>
    <lineage>
        <taxon>Bacteria</taxon>
        <taxon>Bacillati</taxon>
        <taxon>Bacillota</taxon>
        <taxon>Bacilli</taxon>
        <taxon>Bacillales</taxon>
        <taxon>Paenibacillaceae</taxon>
        <taxon>Saccharibacillus</taxon>
    </lineage>
</organism>
<evidence type="ECO:0000313" key="2">
    <source>
        <dbReference type="EMBL" id="QDH23495.1"/>
    </source>
</evidence>
<evidence type="ECO:0000256" key="1">
    <source>
        <dbReference type="SAM" id="MobiDB-lite"/>
    </source>
</evidence>
<evidence type="ECO:0008006" key="4">
    <source>
        <dbReference type="Google" id="ProtNLM"/>
    </source>
</evidence>
<sequence>MNMPFRPCPKPSAAKHKPVRVKPTQRQMGEISKPVDRELKHRSHGVCEWCGRRPAAERAHLTGRGHLEHKTTAVDLAHVCTECHRELDGTETGIRARRLIATIVNAELQRERGG</sequence>
<feature type="compositionally biased region" description="Pro residues" evidence="1">
    <location>
        <begin position="1"/>
        <end position="10"/>
    </location>
</feature>
<dbReference type="Proteomes" id="UP000316968">
    <property type="component" value="Chromosome"/>
</dbReference>
<proteinExistence type="predicted"/>
<dbReference type="KEGG" id="saca:FFV09_23095"/>
<protein>
    <recommendedName>
        <fullName evidence="4">HNH endonuclease</fullName>
    </recommendedName>
</protein>
<dbReference type="OrthoDB" id="2628547at2"/>
<evidence type="ECO:0000313" key="3">
    <source>
        <dbReference type="Proteomes" id="UP000316968"/>
    </source>
</evidence>
<reference evidence="2 3" key="1">
    <citation type="submission" date="2019-06" db="EMBL/GenBank/DDBJ databases">
        <title>Saccharibacillus brassicae sp. nov., an endophytic bacterium isolated from Chinese cabbage seeds (Brassica pekinensis).</title>
        <authorList>
            <person name="Jiang L."/>
            <person name="Lee J."/>
            <person name="Kim S.W."/>
        </authorList>
    </citation>
    <scope>NUCLEOTIDE SEQUENCE [LARGE SCALE GENOMIC DNA]</scope>
    <source>
        <strain evidence="3">KCTC 43072 / ATSA2</strain>
    </source>
</reference>
<keyword evidence="3" id="KW-1185">Reference proteome</keyword>
<dbReference type="EMBL" id="CP041217">
    <property type="protein sequence ID" value="QDH23495.1"/>
    <property type="molecule type" value="Genomic_DNA"/>
</dbReference>
<accession>A0A4Y6V5C2</accession>
<dbReference type="RefSeq" id="WP_141450048.1">
    <property type="nucleotide sequence ID" value="NZ_CP041217.1"/>
</dbReference>
<name>A0A4Y6V5C2_SACBS</name>
<dbReference type="AlphaFoldDB" id="A0A4Y6V5C2"/>
<feature type="region of interest" description="Disordered" evidence="1">
    <location>
        <begin position="1"/>
        <end position="39"/>
    </location>
</feature>